<keyword evidence="2" id="KW-1185">Reference proteome</keyword>
<proteinExistence type="predicted"/>
<dbReference type="AlphaFoldDB" id="A0AAW1CTG4"/>
<protein>
    <submittedName>
        <fullName evidence="1">Uncharacterized protein</fullName>
    </submittedName>
</protein>
<reference evidence="1 2" key="1">
    <citation type="submission" date="2022-12" db="EMBL/GenBank/DDBJ databases">
        <title>Chromosome-level genome assembly of true bugs.</title>
        <authorList>
            <person name="Ma L."/>
            <person name="Li H."/>
        </authorList>
    </citation>
    <scope>NUCLEOTIDE SEQUENCE [LARGE SCALE GENOMIC DNA]</scope>
    <source>
        <strain evidence="1">Lab_2022b</strain>
    </source>
</reference>
<evidence type="ECO:0000313" key="1">
    <source>
        <dbReference type="EMBL" id="KAK9501290.1"/>
    </source>
</evidence>
<sequence length="114" mass="12738">MRISSRLTVIATWRTYSTPLYGTSMNDDNQAVAIAAEKANIYEKCAGYLQEKFRDKFGESRYEVRGLWFGSRGTIPQATFEFLIGLGADASRLALLAEEILIDSLGILGHHIYS</sequence>
<accession>A0AAW1CTG4</accession>
<organism evidence="1 2">
    <name type="scientific">Rhynocoris fuscipes</name>
    <dbReference type="NCBI Taxonomy" id="488301"/>
    <lineage>
        <taxon>Eukaryota</taxon>
        <taxon>Metazoa</taxon>
        <taxon>Ecdysozoa</taxon>
        <taxon>Arthropoda</taxon>
        <taxon>Hexapoda</taxon>
        <taxon>Insecta</taxon>
        <taxon>Pterygota</taxon>
        <taxon>Neoptera</taxon>
        <taxon>Paraneoptera</taxon>
        <taxon>Hemiptera</taxon>
        <taxon>Heteroptera</taxon>
        <taxon>Panheteroptera</taxon>
        <taxon>Cimicomorpha</taxon>
        <taxon>Reduviidae</taxon>
        <taxon>Harpactorinae</taxon>
        <taxon>Harpactorini</taxon>
        <taxon>Rhynocoris</taxon>
    </lineage>
</organism>
<dbReference type="EMBL" id="JAPXFL010000009">
    <property type="protein sequence ID" value="KAK9501290.1"/>
    <property type="molecule type" value="Genomic_DNA"/>
</dbReference>
<evidence type="ECO:0000313" key="2">
    <source>
        <dbReference type="Proteomes" id="UP001461498"/>
    </source>
</evidence>
<comment type="caution">
    <text evidence="1">The sequence shown here is derived from an EMBL/GenBank/DDBJ whole genome shotgun (WGS) entry which is preliminary data.</text>
</comment>
<gene>
    <name evidence="1" type="ORF">O3M35_012031</name>
</gene>
<dbReference type="Proteomes" id="UP001461498">
    <property type="component" value="Unassembled WGS sequence"/>
</dbReference>
<name>A0AAW1CTG4_9HEMI</name>